<dbReference type="RefSeq" id="WP_146561753.1">
    <property type="nucleotide sequence ID" value="NZ_SIHJ01000001.1"/>
</dbReference>
<organism evidence="2 3">
    <name type="scientific">Posidoniimonas corsicana</name>
    <dbReference type="NCBI Taxonomy" id="1938618"/>
    <lineage>
        <taxon>Bacteria</taxon>
        <taxon>Pseudomonadati</taxon>
        <taxon>Planctomycetota</taxon>
        <taxon>Planctomycetia</taxon>
        <taxon>Pirellulales</taxon>
        <taxon>Lacipirellulaceae</taxon>
        <taxon>Posidoniimonas</taxon>
    </lineage>
</organism>
<feature type="signal peptide" evidence="1">
    <location>
        <begin position="1"/>
        <end position="18"/>
    </location>
</feature>
<name>A0A5C5VCZ0_9BACT</name>
<keyword evidence="1" id="KW-0732">Signal</keyword>
<feature type="chain" id="PRO_5022797777" evidence="1">
    <location>
        <begin position="19"/>
        <end position="133"/>
    </location>
</feature>
<gene>
    <name evidence="2" type="ORF">KOR34_04080</name>
</gene>
<sequence precursor="true">MRLLLLAPVTLAVAFAWAAWPSRTVTAFKSAIVNERYEEANEMVRLESWTLPDGRTLPCSFESGPDGVELRCGGGAFHRTTDPARFANGLVPAPVGVADMVVSRRVYAVGTYGQHRPGFEFVVERGTVTLRLR</sequence>
<evidence type="ECO:0000313" key="3">
    <source>
        <dbReference type="Proteomes" id="UP000316714"/>
    </source>
</evidence>
<protein>
    <submittedName>
        <fullName evidence="2">Uncharacterized protein</fullName>
    </submittedName>
</protein>
<evidence type="ECO:0000256" key="1">
    <source>
        <dbReference type="SAM" id="SignalP"/>
    </source>
</evidence>
<proteinExistence type="predicted"/>
<dbReference type="Proteomes" id="UP000316714">
    <property type="component" value="Unassembled WGS sequence"/>
</dbReference>
<evidence type="ECO:0000313" key="2">
    <source>
        <dbReference type="EMBL" id="TWT35515.1"/>
    </source>
</evidence>
<accession>A0A5C5VCZ0</accession>
<comment type="caution">
    <text evidence="2">The sequence shown here is derived from an EMBL/GenBank/DDBJ whole genome shotgun (WGS) entry which is preliminary data.</text>
</comment>
<reference evidence="2 3" key="1">
    <citation type="submission" date="2019-02" db="EMBL/GenBank/DDBJ databases">
        <title>Deep-cultivation of Planctomycetes and their phenomic and genomic characterization uncovers novel biology.</title>
        <authorList>
            <person name="Wiegand S."/>
            <person name="Jogler M."/>
            <person name="Boedeker C."/>
            <person name="Pinto D."/>
            <person name="Vollmers J."/>
            <person name="Rivas-Marin E."/>
            <person name="Kohn T."/>
            <person name="Peeters S.H."/>
            <person name="Heuer A."/>
            <person name="Rast P."/>
            <person name="Oberbeckmann S."/>
            <person name="Bunk B."/>
            <person name="Jeske O."/>
            <person name="Meyerdierks A."/>
            <person name="Storesund J.E."/>
            <person name="Kallscheuer N."/>
            <person name="Luecker S."/>
            <person name="Lage O.M."/>
            <person name="Pohl T."/>
            <person name="Merkel B.J."/>
            <person name="Hornburger P."/>
            <person name="Mueller R.-W."/>
            <person name="Bruemmer F."/>
            <person name="Labrenz M."/>
            <person name="Spormann A.M."/>
            <person name="Op Den Camp H."/>
            <person name="Overmann J."/>
            <person name="Amann R."/>
            <person name="Jetten M.S.M."/>
            <person name="Mascher T."/>
            <person name="Medema M.H."/>
            <person name="Devos D.P."/>
            <person name="Kaster A.-K."/>
            <person name="Ovreas L."/>
            <person name="Rohde M."/>
            <person name="Galperin M.Y."/>
            <person name="Jogler C."/>
        </authorList>
    </citation>
    <scope>NUCLEOTIDE SEQUENCE [LARGE SCALE GENOMIC DNA]</scope>
    <source>
        <strain evidence="2 3">KOR34</strain>
    </source>
</reference>
<dbReference type="EMBL" id="SIHJ01000001">
    <property type="protein sequence ID" value="TWT35515.1"/>
    <property type="molecule type" value="Genomic_DNA"/>
</dbReference>
<dbReference type="AlphaFoldDB" id="A0A5C5VCZ0"/>
<keyword evidence="3" id="KW-1185">Reference proteome</keyword>